<organism evidence="1 2">
    <name type="scientific">Punica granatum</name>
    <name type="common">Pomegranate</name>
    <dbReference type="NCBI Taxonomy" id="22663"/>
    <lineage>
        <taxon>Eukaryota</taxon>
        <taxon>Viridiplantae</taxon>
        <taxon>Streptophyta</taxon>
        <taxon>Embryophyta</taxon>
        <taxon>Tracheophyta</taxon>
        <taxon>Spermatophyta</taxon>
        <taxon>Magnoliopsida</taxon>
        <taxon>eudicotyledons</taxon>
        <taxon>Gunneridae</taxon>
        <taxon>Pentapetalae</taxon>
        <taxon>rosids</taxon>
        <taxon>malvids</taxon>
        <taxon>Myrtales</taxon>
        <taxon>Lythraceae</taxon>
        <taxon>Punica</taxon>
    </lineage>
</organism>
<dbReference type="Proteomes" id="UP000233551">
    <property type="component" value="Unassembled WGS sequence"/>
</dbReference>
<sequence>MREPTHFGAKEVTSDPCGLRELSAAPFKGSCEFPWLTWVKVGSSTPIQVLPRHANTSHTTFNGKPGLREMGEWRLCTVDRPSDLDHLFTGEGEGCEEPFERDGTTLRSRGKKWHVEEVSGARGYALGTRLCFRLERGIRDLKSKIQARKWT</sequence>
<dbReference type="AlphaFoldDB" id="A0A2I0HRV9"/>
<keyword evidence="2" id="KW-1185">Reference proteome</keyword>
<dbReference type="EMBL" id="PGOL01005915">
    <property type="protein sequence ID" value="PKI34455.1"/>
    <property type="molecule type" value="Genomic_DNA"/>
</dbReference>
<gene>
    <name evidence="1" type="ORF">CRG98_045154</name>
</gene>
<name>A0A2I0HRV9_PUNGR</name>
<proteinExistence type="predicted"/>
<evidence type="ECO:0000313" key="1">
    <source>
        <dbReference type="EMBL" id="PKI34455.1"/>
    </source>
</evidence>
<comment type="caution">
    <text evidence="1">The sequence shown here is derived from an EMBL/GenBank/DDBJ whole genome shotgun (WGS) entry which is preliminary data.</text>
</comment>
<reference evidence="1 2" key="1">
    <citation type="submission" date="2017-11" db="EMBL/GenBank/DDBJ databases">
        <title>De-novo sequencing of pomegranate (Punica granatum L.) genome.</title>
        <authorList>
            <person name="Akparov Z."/>
            <person name="Amiraslanov A."/>
            <person name="Hajiyeva S."/>
            <person name="Abbasov M."/>
            <person name="Kaur K."/>
            <person name="Hamwieh A."/>
            <person name="Solovyev V."/>
            <person name="Salamov A."/>
            <person name="Braich B."/>
            <person name="Kosarev P."/>
            <person name="Mahmoud A."/>
            <person name="Hajiyev E."/>
            <person name="Babayeva S."/>
            <person name="Izzatullayeva V."/>
            <person name="Mammadov A."/>
            <person name="Mammadov A."/>
            <person name="Sharifova S."/>
            <person name="Ojaghi J."/>
            <person name="Eynullazada K."/>
            <person name="Bayramov B."/>
            <person name="Abdulazimova A."/>
            <person name="Shahmuradov I."/>
        </authorList>
    </citation>
    <scope>NUCLEOTIDE SEQUENCE [LARGE SCALE GENOMIC DNA]</scope>
    <source>
        <strain evidence="2">cv. AG2017</strain>
        <tissue evidence="1">Leaf</tissue>
    </source>
</reference>
<protein>
    <submittedName>
        <fullName evidence="1">Uncharacterized protein</fullName>
    </submittedName>
</protein>
<evidence type="ECO:0000313" key="2">
    <source>
        <dbReference type="Proteomes" id="UP000233551"/>
    </source>
</evidence>
<accession>A0A2I0HRV9</accession>